<evidence type="ECO:0000313" key="2">
    <source>
        <dbReference type="EMBL" id="CAI9566312.1"/>
    </source>
</evidence>
<name>A0ABN9D589_9NEOB</name>
<accession>A0ABN9D589</accession>
<sequence>RCDPVPWEIISAKCYGKRIGVNLGFHTPRDQGRTDNSWGPRTIGDHGTPVSLPKLKKANEKVPGASQGAPY</sequence>
<evidence type="ECO:0000256" key="1">
    <source>
        <dbReference type="SAM" id="MobiDB-lite"/>
    </source>
</evidence>
<protein>
    <submittedName>
        <fullName evidence="2">Uncharacterized protein</fullName>
    </submittedName>
</protein>
<dbReference type="Proteomes" id="UP001162483">
    <property type="component" value="Unassembled WGS sequence"/>
</dbReference>
<gene>
    <name evidence="2" type="ORF">SPARVUS_LOCUS6352727</name>
</gene>
<comment type="caution">
    <text evidence="2">The sequence shown here is derived from an EMBL/GenBank/DDBJ whole genome shotgun (WGS) entry which is preliminary data.</text>
</comment>
<feature type="non-terminal residue" evidence="2">
    <location>
        <position position="1"/>
    </location>
</feature>
<dbReference type="EMBL" id="CATNWA010014028">
    <property type="protein sequence ID" value="CAI9566312.1"/>
    <property type="molecule type" value="Genomic_DNA"/>
</dbReference>
<reference evidence="2" key="1">
    <citation type="submission" date="2023-05" db="EMBL/GenBank/DDBJ databases">
        <authorList>
            <person name="Stuckert A."/>
        </authorList>
    </citation>
    <scope>NUCLEOTIDE SEQUENCE</scope>
</reference>
<feature type="region of interest" description="Disordered" evidence="1">
    <location>
        <begin position="24"/>
        <end position="71"/>
    </location>
</feature>
<keyword evidence="3" id="KW-1185">Reference proteome</keyword>
<proteinExistence type="predicted"/>
<evidence type="ECO:0000313" key="3">
    <source>
        <dbReference type="Proteomes" id="UP001162483"/>
    </source>
</evidence>
<organism evidence="2 3">
    <name type="scientific">Staurois parvus</name>
    <dbReference type="NCBI Taxonomy" id="386267"/>
    <lineage>
        <taxon>Eukaryota</taxon>
        <taxon>Metazoa</taxon>
        <taxon>Chordata</taxon>
        <taxon>Craniata</taxon>
        <taxon>Vertebrata</taxon>
        <taxon>Euteleostomi</taxon>
        <taxon>Amphibia</taxon>
        <taxon>Batrachia</taxon>
        <taxon>Anura</taxon>
        <taxon>Neobatrachia</taxon>
        <taxon>Ranoidea</taxon>
        <taxon>Ranidae</taxon>
        <taxon>Staurois</taxon>
    </lineage>
</organism>